<dbReference type="OrthoDB" id="248633at2157"/>
<keyword evidence="3" id="KW-1003">Cell membrane</keyword>
<feature type="transmembrane region" description="Helical" evidence="9">
    <location>
        <begin position="111"/>
        <end position="136"/>
    </location>
</feature>
<evidence type="ECO:0000313" key="11">
    <source>
        <dbReference type="EMBL" id="SFS88393.1"/>
    </source>
</evidence>
<keyword evidence="5 9" id="KW-1133">Transmembrane helix</keyword>
<dbReference type="Proteomes" id="UP000199199">
    <property type="component" value="Unassembled WGS sequence"/>
</dbReference>
<dbReference type="SUPFAM" id="SSF81452">
    <property type="entry name" value="Cytochrome c oxidase subunit III-like"/>
    <property type="match status" value="1"/>
</dbReference>
<reference evidence="12" key="1">
    <citation type="submission" date="2016-10" db="EMBL/GenBank/DDBJ databases">
        <authorList>
            <person name="Varghese N."/>
            <person name="Submissions S."/>
        </authorList>
    </citation>
    <scope>NUCLEOTIDE SEQUENCE [LARGE SCALE GENOMIC DNA]</scope>
    <source>
        <strain evidence="12">DSM 22427</strain>
    </source>
</reference>
<dbReference type="InterPro" id="IPR035973">
    <property type="entry name" value="Cyt_c_oxidase_su3-like_sf"/>
</dbReference>
<feature type="transmembrane region" description="Helical" evidence="9">
    <location>
        <begin position="36"/>
        <end position="57"/>
    </location>
</feature>
<dbReference type="FunFam" id="1.20.120.80:FF:000001">
    <property type="entry name" value="Cytochrome (Ubi)quinol oxidase subunit III"/>
    <property type="match status" value="1"/>
</dbReference>
<evidence type="ECO:0000256" key="3">
    <source>
        <dbReference type="ARBA" id="ARBA00022475"/>
    </source>
</evidence>
<evidence type="ECO:0000256" key="7">
    <source>
        <dbReference type="RuleBase" id="RU003376"/>
    </source>
</evidence>
<feature type="compositionally biased region" description="Basic and acidic residues" evidence="8">
    <location>
        <begin position="1"/>
        <end position="19"/>
    </location>
</feature>
<dbReference type="CDD" id="cd00386">
    <property type="entry name" value="Heme_Cu_Oxidase_III_like"/>
    <property type="match status" value="1"/>
</dbReference>
<evidence type="ECO:0000256" key="5">
    <source>
        <dbReference type="ARBA" id="ARBA00022989"/>
    </source>
</evidence>
<feature type="transmembrane region" description="Helical" evidence="9">
    <location>
        <begin position="223"/>
        <end position="247"/>
    </location>
</feature>
<accession>A0A1I6TGT2</accession>
<dbReference type="GO" id="GO:0004129">
    <property type="term" value="F:cytochrome-c oxidase activity"/>
    <property type="evidence" value="ECO:0007669"/>
    <property type="project" value="InterPro"/>
</dbReference>
<evidence type="ECO:0000313" key="12">
    <source>
        <dbReference type="Proteomes" id="UP000199199"/>
    </source>
</evidence>
<organism evidence="11 12">
    <name type="scientific">Halostagnicola kamekurae</name>
    <dbReference type="NCBI Taxonomy" id="619731"/>
    <lineage>
        <taxon>Archaea</taxon>
        <taxon>Methanobacteriati</taxon>
        <taxon>Methanobacteriota</taxon>
        <taxon>Stenosarchaea group</taxon>
        <taxon>Halobacteria</taxon>
        <taxon>Halobacteriales</taxon>
        <taxon>Natrialbaceae</taxon>
        <taxon>Halostagnicola</taxon>
    </lineage>
</organism>
<dbReference type="InterPro" id="IPR013833">
    <property type="entry name" value="Cyt_c_oxidase_su3_a-hlx"/>
</dbReference>
<proteinExistence type="inferred from homology"/>
<evidence type="ECO:0000256" key="8">
    <source>
        <dbReference type="SAM" id="MobiDB-lite"/>
    </source>
</evidence>
<dbReference type="EMBL" id="FOZS01000003">
    <property type="protein sequence ID" value="SFS88393.1"/>
    <property type="molecule type" value="Genomic_DNA"/>
</dbReference>
<evidence type="ECO:0000256" key="4">
    <source>
        <dbReference type="ARBA" id="ARBA00022692"/>
    </source>
</evidence>
<keyword evidence="4 7" id="KW-0812">Transmembrane</keyword>
<dbReference type="AlphaFoldDB" id="A0A1I6TGT2"/>
<dbReference type="Pfam" id="PF00510">
    <property type="entry name" value="COX3"/>
    <property type="match status" value="1"/>
</dbReference>
<dbReference type="PROSITE" id="PS50253">
    <property type="entry name" value="COX3"/>
    <property type="match status" value="1"/>
</dbReference>
<dbReference type="GO" id="GO:0019646">
    <property type="term" value="P:aerobic electron transport chain"/>
    <property type="evidence" value="ECO:0007669"/>
    <property type="project" value="InterPro"/>
</dbReference>
<feature type="transmembrane region" description="Helical" evidence="9">
    <location>
        <begin position="69"/>
        <end position="90"/>
    </location>
</feature>
<comment type="subcellular location">
    <subcellularLocation>
        <location evidence="1 7">Cell membrane</location>
        <topology evidence="1 7">Multi-pass membrane protein</topology>
    </subcellularLocation>
</comment>
<feature type="domain" description="Heme-copper oxidase subunit III family profile" evidence="10">
    <location>
        <begin position="25"/>
        <end position="288"/>
    </location>
</feature>
<gene>
    <name evidence="11" type="ORF">SAMN04488556_3106</name>
</gene>
<keyword evidence="6 9" id="KW-0472">Membrane</keyword>
<evidence type="ECO:0000259" key="10">
    <source>
        <dbReference type="PROSITE" id="PS50253"/>
    </source>
</evidence>
<dbReference type="InterPro" id="IPR024791">
    <property type="entry name" value="Cyt_c/ubiquinol_Oxase_su3"/>
</dbReference>
<feature type="transmembrane region" description="Helical" evidence="9">
    <location>
        <begin position="183"/>
        <end position="203"/>
    </location>
</feature>
<feature type="transmembrane region" description="Helical" evidence="9">
    <location>
        <begin position="268"/>
        <end position="286"/>
    </location>
</feature>
<dbReference type="PANTHER" id="PTHR11403">
    <property type="entry name" value="CYTOCHROME C OXIDASE SUBUNIT III"/>
    <property type="match status" value="1"/>
</dbReference>
<evidence type="ECO:0000256" key="2">
    <source>
        <dbReference type="ARBA" id="ARBA00010581"/>
    </source>
</evidence>
<sequence>MVSAVDGDRGEGTDDEHGHVPPAEDDWPRGFGEASWWPLVTAVGIAGLYFGAAFLLLSRGAEPLVGPALGGVVLVGGVAIFLGGLYGWTYHGFVRTYWTRPSRPEAGGVDLRWGMVLFLATDVMTFSAGFVYYFFIRTGPWPPGELPSLVSSIVLANTAILVASSVTLHVAHEAIREGNRRRFLGLLAVTVLLGLVFVGGQAFEYYELLVVDGIGVTDVFGSSFFALTGLHGLHVALGVILLGIVLVRAVTGQFSADRHTAVSTVSMYWHFVDLVWIILVVTLYVGSVA</sequence>
<name>A0A1I6TGT2_9EURY</name>
<dbReference type="GO" id="GO:0005886">
    <property type="term" value="C:plasma membrane"/>
    <property type="evidence" value="ECO:0007669"/>
    <property type="project" value="UniProtKB-SubCell"/>
</dbReference>
<evidence type="ECO:0000256" key="1">
    <source>
        <dbReference type="ARBA" id="ARBA00004651"/>
    </source>
</evidence>
<comment type="similarity">
    <text evidence="2 7">Belongs to the cytochrome c oxidase subunit 3 family.</text>
</comment>
<dbReference type="Gene3D" id="1.20.120.80">
    <property type="entry name" value="Cytochrome c oxidase, subunit III, four-helix bundle"/>
    <property type="match status" value="1"/>
</dbReference>
<dbReference type="PANTHER" id="PTHR11403:SF2">
    <property type="entry name" value="CYTOCHROME BO(3) UBIQUINOL OXIDASE SUBUNIT 3"/>
    <property type="match status" value="1"/>
</dbReference>
<evidence type="ECO:0000256" key="6">
    <source>
        <dbReference type="ARBA" id="ARBA00023136"/>
    </source>
</evidence>
<evidence type="ECO:0000256" key="9">
    <source>
        <dbReference type="SAM" id="Phobius"/>
    </source>
</evidence>
<keyword evidence="12" id="KW-1185">Reference proteome</keyword>
<protein>
    <submittedName>
        <fullName evidence="11">Cytochrome c oxidase subunit 3</fullName>
    </submittedName>
</protein>
<dbReference type="InterPro" id="IPR000298">
    <property type="entry name" value="Cyt_c_oxidase-like_su3"/>
</dbReference>
<dbReference type="RefSeq" id="WP_092905779.1">
    <property type="nucleotide sequence ID" value="NZ_FOZS01000003.1"/>
</dbReference>
<feature type="transmembrane region" description="Helical" evidence="9">
    <location>
        <begin position="148"/>
        <end position="171"/>
    </location>
</feature>
<feature type="region of interest" description="Disordered" evidence="8">
    <location>
        <begin position="1"/>
        <end position="27"/>
    </location>
</feature>